<keyword evidence="2" id="KW-1185">Reference proteome</keyword>
<feature type="transmembrane region" description="Helical" evidence="1">
    <location>
        <begin position="43"/>
        <end position="70"/>
    </location>
</feature>
<keyword evidence="1" id="KW-1133">Transmembrane helix</keyword>
<name>A0AAF3FB78_9BILA</name>
<accession>A0AAF3FB78</accession>
<reference evidence="3" key="1">
    <citation type="submission" date="2024-02" db="UniProtKB">
        <authorList>
            <consortium name="WormBaseParasite"/>
        </authorList>
    </citation>
    <scope>IDENTIFICATION</scope>
</reference>
<keyword evidence="1" id="KW-0472">Membrane</keyword>
<evidence type="ECO:0000256" key="1">
    <source>
        <dbReference type="SAM" id="Phobius"/>
    </source>
</evidence>
<evidence type="ECO:0000313" key="3">
    <source>
        <dbReference type="WBParaSite" id="MBELARI_LOCUS4207"/>
    </source>
</evidence>
<evidence type="ECO:0000313" key="2">
    <source>
        <dbReference type="Proteomes" id="UP000887575"/>
    </source>
</evidence>
<organism evidence="2 3">
    <name type="scientific">Mesorhabditis belari</name>
    <dbReference type="NCBI Taxonomy" id="2138241"/>
    <lineage>
        <taxon>Eukaryota</taxon>
        <taxon>Metazoa</taxon>
        <taxon>Ecdysozoa</taxon>
        <taxon>Nematoda</taxon>
        <taxon>Chromadorea</taxon>
        <taxon>Rhabditida</taxon>
        <taxon>Rhabditina</taxon>
        <taxon>Rhabditomorpha</taxon>
        <taxon>Rhabditoidea</taxon>
        <taxon>Rhabditidae</taxon>
        <taxon>Mesorhabditinae</taxon>
        <taxon>Mesorhabditis</taxon>
    </lineage>
</organism>
<dbReference type="Proteomes" id="UP000887575">
    <property type="component" value="Unassembled WGS sequence"/>
</dbReference>
<proteinExistence type="predicted"/>
<protein>
    <submittedName>
        <fullName evidence="3">Uncharacterized protein</fullName>
    </submittedName>
</protein>
<keyword evidence="1" id="KW-0812">Transmembrane</keyword>
<dbReference type="AlphaFoldDB" id="A0AAF3FB78"/>
<dbReference type="WBParaSite" id="MBELARI_LOCUS4207">
    <property type="protein sequence ID" value="MBELARI_LOCUS4207"/>
    <property type="gene ID" value="MBELARI_LOCUS4207"/>
</dbReference>
<sequence>MPLFLMCALDFVTKGKLKKLRQDGKASRTEELLMMQMLANSFLVLWNDIVLGTILAICQLFFGFNVVYLWFIVNQFNQFLLFDLVASLISAIFLRKRQD</sequence>